<dbReference type="EMBL" id="JOMC01000144">
    <property type="protein sequence ID" value="KIA75490.1"/>
    <property type="molecule type" value="Genomic_DNA"/>
</dbReference>
<evidence type="ECO:0000256" key="4">
    <source>
        <dbReference type="ARBA" id="ARBA00022857"/>
    </source>
</evidence>
<dbReference type="SUPFAM" id="SSF50129">
    <property type="entry name" value="GroES-like"/>
    <property type="match status" value="1"/>
</dbReference>
<dbReference type="InterPro" id="IPR050091">
    <property type="entry name" value="PKS_NRPS_Biosynth_Enz"/>
</dbReference>
<dbReference type="Pfam" id="PF08659">
    <property type="entry name" value="KR"/>
    <property type="match status" value="1"/>
</dbReference>
<dbReference type="Pfam" id="PF14765">
    <property type="entry name" value="PS-DH"/>
    <property type="match status" value="1"/>
</dbReference>
<dbReference type="InterPro" id="IPR016036">
    <property type="entry name" value="Malonyl_transacylase_ACP-bd"/>
</dbReference>
<dbReference type="Gene3D" id="3.40.50.720">
    <property type="entry name" value="NAD(P)-binding Rossmann-like Domain"/>
    <property type="match status" value="1"/>
</dbReference>
<dbReference type="InterPro" id="IPR014043">
    <property type="entry name" value="Acyl_transferase_dom"/>
</dbReference>
<evidence type="ECO:0000256" key="1">
    <source>
        <dbReference type="ARBA" id="ARBA00022450"/>
    </source>
</evidence>
<dbReference type="InterPro" id="IPR020807">
    <property type="entry name" value="PKS_DH"/>
</dbReference>
<evidence type="ECO:0000259" key="10">
    <source>
        <dbReference type="PROSITE" id="PS52004"/>
    </source>
</evidence>
<dbReference type="InterPro" id="IPR018201">
    <property type="entry name" value="Ketoacyl_synth_AS"/>
</dbReference>
<dbReference type="InterPro" id="IPR057326">
    <property type="entry name" value="KR_dom"/>
</dbReference>
<dbReference type="InterPro" id="IPR006162">
    <property type="entry name" value="Ppantetheine_attach_site"/>
</dbReference>
<evidence type="ECO:0000313" key="12">
    <source>
        <dbReference type="EMBL" id="KIA75490.1"/>
    </source>
</evidence>
<dbReference type="InterPro" id="IPR014030">
    <property type="entry name" value="Ketoacyl_synth_N"/>
</dbReference>
<dbReference type="Pfam" id="PF21089">
    <property type="entry name" value="PKS_DH_N"/>
    <property type="match status" value="1"/>
</dbReference>
<evidence type="ECO:0000313" key="13">
    <source>
        <dbReference type="Proteomes" id="UP000053475"/>
    </source>
</evidence>
<gene>
    <name evidence="12" type="ORF">HK57_00039</name>
</gene>
<dbReference type="InterPro" id="IPR042104">
    <property type="entry name" value="PKS_dehydratase_sf"/>
</dbReference>
<dbReference type="SUPFAM" id="SSF55048">
    <property type="entry name" value="Probable ACP-binding domain of malonyl-CoA ACP transacylase"/>
    <property type="match status" value="1"/>
</dbReference>
<dbReference type="InterPro" id="IPR036736">
    <property type="entry name" value="ACP-like_sf"/>
</dbReference>
<dbReference type="SMART" id="SM00827">
    <property type="entry name" value="PKS_AT"/>
    <property type="match status" value="1"/>
</dbReference>
<dbReference type="SMART" id="SM00825">
    <property type="entry name" value="PKS_KS"/>
    <property type="match status" value="1"/>
</dbReference>
<dbReference type="InterPro" id="IPR020841">
    <property type="entry name" value="PKS_Beta-ketoAc_synthase_dom"/>
</dbReference>
<dbReference type="Pfam" id="PF00109">
    <property type="entry name" value="ketoacyl-synt"/>
    <property type="match status" value="1"/>
</dbReference>
<dbReference type="Gene3D" id="3.30.70.3290">
    <property type="match status" value="1"/>
</dbReference>
<dbReference type="PROSITE" id="PS52019">
    <property type="entry name" value="PKS_MFAS_DH"/>
    <property type="match status" value="1"/>
</dbReference>
<dbReference type="InterPro" id="IPR049551">
    <property type="entry name" value="PKS_DH_C"/>
</dbReference>
<feature type="active site" description="Proton acceptor; for dehydratase activity" evidence="8">
    <location>
        <position position="995"/>
    </location>
</feature>
<dbReference type="InterPro" id="IPR013968">
    <property type="entry name" value="PKS_KR"/>
</dbReference>
<dbReference type="CDD" id="cd05195">
    <property type="entry name" value="enoyl_red"/>
    <property type="match status" value="1"/>
</dbReference>
<evidence type="ECO:0000256" key="6">
    <source>
        <dbReference type="ARBA" id="ARBA00023268"/>
    </source>
</evidence>
<dbReference type="InterPro" id="IPR056501">
    <property type="entry name" value="NAD-bd_HRPKS_sdrA"/>
</dbReference>
<dbReference type="SUPFAM" id="SSF51735">
    <property type="entry name" value="NAD(P)-binding Rossmann-fold domains"/>
    <property type="match status" value="2"/>
</dbReference>
<feature type="domain" description="PKS/mFAS DH" evidence="11">
    <location>
        <begin position="963"/>
        <end position="1285"/>
    </location>
</feature>
<dbReference type="SUPFAM" id="SSF53901">
    <property type="entry name" value="Thiolase-like"/>
    <property type="match status" value="1"/>
</dbReference>
<dbReference type="GO" id="GO:0030639">
    <property type="term" value="P:polyketide biosynthetic process"/>
    <property type="evidence" value="ECO:0007669"/>
    <property type="project" value="UniProtKB-ARBA"/>
</dbReference>
<keyword evidence="7" id="KW-0012">Acyltransferase</keyword>
<feature type="active site" description="Proton donor; for dehydratase activity" evidence="8">
    <location>
        <position position="1199"/>
    </location>
</feature>
<protein>
    <submittedName>
        <fullName evidence="12">Uncharacterized protein</fullName>
    </submittedName>
</protein>
<evidence type="ECO:0000256" key="7">
    <source>
        <dbReference type="ARBA" id="ARBA00023315"/>
    </source>
</evidence>
<dbReference type="InterPro" id="IPR049552">
    <property type="entry name" value="PKS_DH_N"/>
</dbReference>
<dbReference type="InterPro" id="IPR001227">
    <property type="entry name" value="Ac_transferase_dom_sf"/>
</dbReference>
<dbReference type="Gene3D" id="3.40.366.10">
    <property type="entry name" value="Malonyl-Coenzyme A Acyl Carrier Protein, domain 2"/>
    <property type="match status" value="1"/>
</dbReference>
<dbReference type="GO" id="GO:0004312">
    <property type="term" value="F:fatty acid synthase activity"/>
    <property type="evidence" value="ECO:0007669"/>
    <property type="project" value="TreeGrafter"/>
</dbReference>
<keyword evidence="5" id="KW-0560">Oxidoreductase</keyword>
<dbReference type="Gene3D" id="3.10.129.110">
    <property type="entry name" value="Polyketide synthase dehydratase"/>
    <property type="match status" value="1"/>
</dbReference>
<dbReference type="Pfam" id="PF23114">
    <property type="entry name" value="NAD-bd_HRPKS_sdrA"/>
    <property type="match status" value="1"/>
</dbReference>
<dbReference type="InterPro" id="IPR016039">
    <property type="entry name" value="Thiolase-like"/>
</dbReference>
<name>A0A0C1C381_ASPUT</name>
<sequence>MDDKLAPIAIVGMSWRFPGEARTASGFWDMLRKGESAKTRIPTDRFDPDAYYHPSADRQGAITTKEGHFLKEDIGVFDAPLFSMTAAEAEGMDPQHRLLLEVTYEAFENAGMSLKAVAGSQTALMVGCFTKDYEVTSGRETAYMSPYASTGCGGAMIANRLSWFYDLRGPSLLIDTACSSSLVGLHLACQEIQSGGSKMAVVAGTNLMVQPEVWRGLSALGFLSRDGQCHSFDRSANGYGRGEGMGVIVLKPLMDAIRDNDVIRAVIRGTGLNQDGKTPGITVPSSEAQKNLIRSTYEAAGLEMSETAYFEAHGTGTPVGDPLELSAIGETIGIARATDGCSPALLVGSVKSNIGHLEGASGIAGLIKTVLVLEQGQIPAVHGFEAPNPRFQLDRWNIHIPAELTPWPTPGLRRASVNSFGYGGTNAHVILDDAFHYLAERNLTANHNTQVNVSALPSTPDSGISVDEDAPPAEPRLYVFSSPDQDGVARIAQTYADFLKHSPGPEHKGPGDSIYLADSELALAYTLAERRTIFDYRGFAVASSLKDLQAALESTPPPKATRSLKTPSCAWVFTGQGAQWFAMGRELQGFEVYQDSLRQADSYISSLGSDFSVLEELSKSEENSRISEPRFSQVLCTVLQVALVELLQHWQLRPKAVVGHSSGEIGAAYASGILSREAAWKIAYFRGLHSEQIACLLPGSQGAMLAVSIPESSIQAYLDKVSDGVAVVACINSPQSVTVSGDTCAVAQVESLLQSDDIWCRRLRVQMAYHSPHMQVIADRYLASIQDALPTVPSSNVSFFSSVAGSEIPCSDVDPEYWVKNLLSPVRFSEAVTALLNQSSSKVRRKGTPGVNALLEIGPHSALQGPLRDIVAHIPNLNVNSVTYASVLERGKNARATTLDAAGRLWALGFPIDLIRVNSSASSPPAHQKPSVNLPRYAFNHKRRYWHEARNTRVRRTRRSPRTDLLGLPTDDHSSVTPRWTNFISPAEIPWLVDHQIQGIIIFPGAAMLAMVLEACKQIADQQPASIQGYEFQDVTFSRPMVFSSSVAVVESVLQLRPHNVGTRSAGTTATHWMHFSIISIAHDNDSAAEHCSGLVRTIFTKSANKVDNSVDIAALQHWDSYKNEHALIREKPTKAQAVSRLYDRLTNLGLHFGPAFRNITQIHTGDGFGHGELRIQDTAARMPEGVEYPVPIHPTLLDAVFQMMICCGTVKDDSPAMAPSLIESLYVAASIPPVGSRMSGFSTLNPKVRLQQSGNVVLSDEAWTEPKVVLKGFVCTELTSTQARHAPRKICTRLDWRMDLVSSQTTAARFWGSLPVSSSLAAKRASVSNQAAVVFAQKAAPVLPAESASPVITRYIEYLQSLAKKMTLEEPNKSVEPCPVVEAIQTVGEGLDQILNPSPDAETILTSTFISTFLNTALDLSFVNSVVLEFLDRTGDVNPDSHILEIGDGSTSCAASVLQRVVVKSSGCARLTKYTLTTGEPEALSEARALSKEWPSLDPQPLNLEKDASKQGFQPGTYDYIIFTDLLPTADIALGLVTVRKLLKPGGKLLLTGITVAQPRTAFVLGSDPRWWATPREEKHWDALLREANFTGIEQIAHDHANPHHRELSVMMTAAVPASPEYDVSEVVIVDRDDAIDTTSKALGNLFVKHGFSISHATLDRLPEDIAGKAVVSFLEVDTALLQDLPEDAFAAVKEMILKSAGILWITRQAQVADAAISHPFAGIATGLLRAVRSEDSTKRLGNLDLSLESRLQADLAASIAYEVFQTMFETSSDRETRDWEFAENNGCLYIPRVSEDVGLNREIAELDRAPQAVEAPLFQENRRLKMVLREPGLLNTLQFVDDEEFCEPLQPDYVEMKVLCTGLNFVDVMAALGQVPTPTLGCEVGGIITQVGSDVTKFKPGDKVAGMLQGSFNSHVRIRSTIIQHVPAHMSVEEATASIVSFLTAWISLVNKARLTRNETALIHYGAGGVGQAAIQICQHLGVEIYTTVGSPAKKALLVEQYGLAEDHIFYSRDATFADNLLRVTGARGVDVVLNSTSGELLRQSWRRCVADHGRFVEIGKRDLLSNTGLDMQPFLRGVSYIGFNLEMYHQGSGAVHLECAAALDEIFHLLRTKRFAASSPITIYKGFSQVEQAFRALQSGQVSGKIVVQTRDDDLVPVVPPPAGGKVRTVCPNATYLLTGGLGGIGRSIADMLLEHGARHLAFISRSGDSKDGAKLFLEQMRRHGCNARAYACDIADRESLQRTLAHCASEMPPIRGLIQCSMVLKDGVFEKMPYKDWIASTRPKVQGSWNLHELLPQELDFFIMLSSVSGVIGNPGQANYAAGNAFEDALAHFRRQQGLPATAIDLGAVRDVGYIAESDKNTADSLAHTKAFQIAEREIHHLVKLAIAGRTTTCSRDGEGHHEQQVSPQIVTGLSASQEMNDVLRRARWARDAKFSTLWKLNDEKDGGEAALQAGLEAFSNAQSLEAAFGIAEDMIISRMARVLMIPMEDISGAQPLHTYGVNSLIAVEIRAWIAKEFQTEISVFDILSPIPLSALATKIVRESRLLPERLRAEARPADGEGESAE</sequence>
<dbReference type="Proteomes" id="UP000053475">
    <property type="component" value="Unassembled WGS sequence"/>
</dbReference>
<dbReference type="Pfam" id="PF16197">
    <property type="entry name" value="KAsynt_C_assoc"/>
    <property type="match status" value="1"/>
</dbReference>
<reference evidence="12 13" key="1">
    <citation type="submission" date="2014-11" db="EMBL/GenBank/DDBJ databases">
        <title>Genomics derived discovery of secondary metabolites biosynthetic gene clusters in Aspergillus ustus.</title>
        <authorList>
            <person name="Pi B."/>
            <person name="Dai F."/>
            <person name="Song X."/>
            <person name="Zhu C."/>
            <person name="Li H."/>
            <person name="Yu D."/>
        </authorList>
    </citation>
    <scope>NUCLEOTIDE SEQUENCE [LARGE SCALE GENOMIC DNA]</scope>
    <source>
        <strain evidence="12 13">3.3904</strain>
    </source>
</reference>
<evidence type="ECO:0000256" key="8">
    <source>
        <dbReference type="PROSITE-ProRule" id="PRU01363"/>
    </source>
</evidence>
<dbReference type="SMART" id="SM00826">
    <property type="entry name" value="PKS_DH"/>
    <property type="match status" value="1"/>
</dbReference>
<keyword evidence="2" id="KW-0597">Phosphoprotein</keyword>
<evidence type="ECO:0000256" key="5">
    <source>
        <dbReference type="ARBA" id="ARBA00023002"/>
    </source>
</evidence>
<dbReference type="PROSITE" id="PS52004">
    <property type="entry name" value="KS3_2"/>
    <property type="match status" value="1"/>
</dbReference>
<dbReference type="GO" id="GO:0031177">
    <property type="term" value="F:phosphopantetheine binding"/>
    <property type="evidence" value="ECO:0007669"/>
    <property type="project" value="InterPro"/>
</dbReference>
<accession>A0A0C1C381</accession>
<evidence type="ECO:0000259" key="9">
    <source>
        <dbReference type="PROSITE" id="PS50075"/>
    </source>
</evidence>
<dbReference type="InterPro" id="IPR016035">
    <property type="entry name" value="Acyl_Trfase/lysoPLipase"/>
</dbReference>
<dbReference type="Pfam" id="PF23297">
    <property type="entry name" value="ACP_SdgA_C"/>
    <property type="match status" value="1"/>
</dbReference>
<dbReference type="InterPro" id="IPR029063">
    <property type="entry name" value="SAM-dependent_MTases_sf"/>
</dbReference>
<dbReference type="SMART" id="SM00829">
    <property type="entry name" value="PKS_ER"/>
    <property type="match status" value="1"/>
</dbReference>
<dbReference type="InterPro" id="IPR014031">
    <property type="entry name" value="Ketoacyl_synth_C"/>
</dbReference>
<dbReference type="PANTHER" id="PTHR43775:SF29">
    <property type="entry name" value="ASPERFURANONE POLYKETIDE SYNTHASE AFOG-RELATED"/>
    <property type="match status" value="1"/>
</dbReference>
<dbReference type="InterPro" id="IPR049900">
    <property type="entry name" value="PKS_mFAS_DH"/>
</dbReference>
<dbReference type="GO" id="GO:0016491">
    <property type="term" value="F:oxidoreductase activity"/>
    <property type="evidence" value="ECO:0007669"/>
    <property type="project" value="UniProtKB-KW"/>
</dbReference>
<dbReference type="GO" id="GO:0004315">
    <property type="term" value="F:3-oxoacyl-[acyl-carrier-protein] synthase activity"/>
    <property type="evidence" value="ECO:0007669"/>
    <property type="project" value="InterPro"/>
</dbReference>
<dbReference type="Gene3D" id="3.40.50.150">
    <property type="entry name" value="Vaccinia Virus protein VP39"/>
    <property type="match status" value="1"/>
</dbReference>
<evidence type="ECO:0000256" key="2">
    <source>
        <dbReference type="ARBA" id="ARBA00022553"/>
    </source>
</evidence>
<keyword evidence="6" id="KW-0511">Multifunctional enzyme</keyword>
<dbReference type="Gene3D" id="1.10.1200.10">
    <property type="entry name" value="ACP-like"/>
    <property type="match status" value="1"/>
</dbReference>
<dbReference type="SMART" id="SM00823">
    <property type="entry name" value="PKS_PP"/>
    <property type="match status" value="1"/>
</dbReference>
<dbReference type="InterPro" id="IPR020843">
    <property type="entry name" value="ER"/>
</dbReference>
<dbReference type="PROSITE" id="PS00012">
    <property type="entry name" value="PHOSPHOPANTETHEINE"/>
    <property type="match status" value="1"/>
</dbReference>
<dbReference type="SMART" id="SM00822">
    <property type="entry name" value="PKS_KR"/>
    <property type="match status" value="1"/>
</dbReference>
<organism evidence="12 13">
    <name type="scientific">Aspergillus ustus</name>
    <dbReference type="NCBI Taxonomy" id="40382"/>
    <lineage>
        <taxon>Eukaryota</taxon>
        <taxon>Fungi</taxon>
        <taxon>Dikarya</taxon>
        <taxon>Ascomycota</taxon>
        <taxon>Pezizomycotina</taxon>
        <taxon>Eurotiomycetes</taxon>
        <taxon>Eurotiomycetidae</taxon>
        <taxon>Eurotiales</taxon>
        <taxon>Aspergillaceae</taxon>
        <taxon>Aspergillus</taxon>
        <taxon>Aspergillus subgen. Nidulantes</taxon>
    </lineage>
</organism>
<dbReference type="SUPFAM" id="SSF53335">
    <property type="entry name" value="S-adenosyl-L-methionine-dependent methyltransferases"/>
    <property type="match status" value="1"/>
</dbReference>
<feature type="domain" description="Carrier" evidence="9">
    <location>
        <begin position="2471"/>
        <end position="2548"/>
    </location>
</feature>
<dbReference type="Pfam" id="PF00698">
    <property type="entry name" value="Acyl_transf_1"/>
    <property type="match status" value="1"/>
</dbReference>
<evidence type="ECO:0000256" key="3">
    <source>
        <dbReference type="ARBA" id="ARBA00022679"/>
    </source>
</evidence>
<dbReference type="FunFam" id="3.40.50.720:FF:000209">
    <property type="entry name" value="Polyketide synthase Pks12"/>
    <property type="match status" value="1"/>
</dbReference>
<dbReference type="InterPro" id="IPR011032">
    <property type="entry name" value="GroES-like_sf"/>
</dbReference>
<dbReference type="SUPFAM" id="SSF52151">
    <property type="entry name" value="FabD/lysophospholipase-like"/>
    <property type="match status" value="1"/>
</dbReference>
<dbReference type="Pfam" id="PF08240">
    <property type="entry name" value="ADH_N"/>
    <property type="match status" value="1"/>
</dbReference>
<proteinExistence type="predicted"/>
<dbReference type="PROSITE" id="PS00606">
    <property type="entry name" value="KS3_1"/>
    <property type="match status" value="1"/>
</dbReference>
<dbReference type="InterPro" id="IPR013154">
    <property type="entry name" value="ADH-like_N"/>
</dbReference>
<dbReference type="InterPro" id="IPR020806">
    <property type="entry name" value="PKS_PP-bd"/>
</dbReference>
<keyword evidence="4" id="KW-0521">NADP</keyword>
<dbReference type="PROSITE" id="PS50075">
    <property type="entry name" value="CARRIER"/>
    <property type="match status" value="1"/>
</dbReference>
<keyword evidence="3" id="KW-0808">Transferase</keyword>
<dbReference type="Pfam" id="PF02801">
    <property type="entry name" value="Ketoacyl-synt_C"/>
    <property type="match status" value="1"/>
</dbReference>
<dbReference type="GO" id="GO:1901336">
    <property type="term" value="P:lactone biosynthetic process"/>
    <property type="evidence" value="ECO:0007669"/>
    <property type="project" value="UniProtKB-ARBA"/>
</dbReference>
<dbReference type="InterPro" id="IPR032821">
    <property type="entry name" value="PKS_assoc"/>
</dbReference>
<dbReference type="GO" id="GO:0006633">
    <property type="term" value="P:fatty acid biosynthetic process"/>
    <property type="evidence" value="ECO:0007669"/>
    <property type="project" value="InterPro"/>
</dbReference>
<feature type="region of interest" description="C-terminal hotdog fold" evidence="8">
    <location>
        <begin position="1134"/>
        <end position="1285"/>
    </location>
</feature>
<feature type="region of interest" description="N-terminal hotdog fold" evidence="8">
    <location>
        <begin position="963"/>
        <end position="1103"/>
    </location>
</feature>
<dbReference type="InterPro" id="IPR036291">
    <property type="entry name" value="NAD(P)-bd_dom_sf"/>
</dbReference>
<dbReference type="Gene3D" id="3.40.47.10">
    <property type="match status" value="1"/>
</dbReference>
<feature type="domain" description="Ketosynthase family 3 (KS3)" evidence="10">
    <location>
        <begin position="5"/>
        <end position="433"/>
    </location>
</feature>
<keyword evidence="13" id="KW-1185">Reference proteome</keyword>
<dbReference type="Gene3D" id="3.90.180.10">
    <property type="entry name" value="Medium-chain alcohol dehydrogenases, catalytic domain"/>
    <property type="match status" value="1"/>
</dbReference>
<dbReference type="SUPFAM" id="SSF47336">
    <property type="entry name" value="ACP-like"/>
    <property type="match status" value="1"/>
</dbReference>
<dbReference type="PANTHER" id="PTHR43775">
    <property type="entry name" value="FATTY ACID SYNTHASE"/>
    <property type="match status" value="1"/>
</dbReference>
<evidence type="ECO:0000259" key="11">
    <source>
        <dbReference type="PROSITE" id="PS52019"/>
    </source>
</evidence>
<dbReference type="InterPro" id="IPR009081">
    <property type="entry name" value="PP-bd_ACP"/>
</dbReference>
<keyword evidence="1" id="KW-0596">Phosphopantetheine</keyword>
<dbReference type="CDD" id="cd00833">
    <property type="entry name" value="PKS"/>
    <property type="match status" value="1"/>
</dbReference>
<dbReference type="Pfam" id="PF13602">
    <property type="entry name" value="ADH_zinc_N_2"/>
    <property type="match status" value="1"/>
</dbReference>
<comment type="caution">
    <text evidence="12">The sequence shown here is derived from an EMBL/GenBank/DDBJ whole genome shotgun (WGS) entry which is preliminary data.</text>
</comment>